<dbReference type="Proteomes" id="UP000615446">
    <property type="component" value="Unassembled WGS sequence"/>
</dbReference>
<sequence length="162" mass="18710">MCLRETPLNEAQSRCRYLVCLSSFPGLGSKGREDAIVFEDDEALGDEDFIYEGGVKCDITMGDGVVQRVSSGVLKLKWAKYLFCMRRGMTRCKEKNRGVHQVSQKGRFWNVSIRTMSCNLDDHFWSRENASRQLGNCIEGFWRWSLPRVNTKGEEWQSVRQL</sequence>
<proteinExistence type="predicted"/>
<dbReference type="AlphaFoldDB" id="A0A8H3QYQ0"/>
<comment type="caution">
    <text evidence="1">The sequence shown here is derived from an EMBL/GenBank/DDBJ whole genome shotgun (WGS) entry which is preliminary data.</text>
</comment>
<gene>
    <name evidence="1" type="ORF">RCL2_002095100</name>
</gene>
<evidence type="ECO:0000313" key="1">
    <source>
        <dbReference type="EMBL" id="GES94204.1"/>
    </source>
</evidence>
<protein>
    <submittedName>
        <fullName evidence="1">Uncharacterized protein</fullName>
    </submittedName>
</protein>
<dbReference type="EMBL" id="BLAL01000230">
    <property type="protein sequence ID" value="GES94204.1"/>
    <property type="molecule type" value="Genomic_DNA"/>
</dbReference>
<reference evidence="1" key="1">
    <citation type="submission" date="2019-10" db="EMBL/GenBank/DDBJ databases">
        <title>Conservation and host-specific expression of non-tandemly repeated heterogenous ribosome RNA gene in arbuscular mycorrhizal fungi.</title>
        <authorList>
            <person name="Maeda T."/>
            <person name="Kobayashi Y."/>
            <person name="Nakagawa T."/>
            <person name="Ezawa T."/>
            <person name="Yamaguchi K."/>
            <person name="Bino T."/>
            <person name="Nishimoto Y."/>
            <person name="Shigenobu S."/>
            <person name="Kawaguchi M."/>
        </authorList>
    </citation>
    <scope>NUCLEOTIDE SEQUENCE</scope>
    <source>
        <strain evidence="1">HR1</strain>
    </source>
</reference>
<organism evidence="1 2">
    <name type="scientific">Rhizophagus clarus</name>
    <dbReference type="NCBI Taxonomy" id="94130"/>
    <lineage>
        <taxon>Eukaryota</taxon>
        <taxon>Fungi</taxon>
        <taxon>Fungi incertae sedis</taxon>
        <taxon>Mucoromycota</taxon>
        <taxon>Glomeromycotina</taxon>
        <taxon>Glomeromycetes</taxon>
        <taxon>Glomerales</taxon>
        <taxon>Glomeraceae</taxon>
        <taxon>Rhizophagus</taxon>
    </lineage>
</organism>
<evidence type="ECO:0000313" key="2">
    <source>
        <dbReference type="Proteomes" id="UP000615446"/>
    </source>
</evidence>
<name>A0A8H3QYQ0_9GLOM</name>
<accession>A0A8H3QYQ0</accession>